<dbReference type="GO" id="GO:0018112">
    <property type="term" value="F:proline racemase activity"/>
    <property type="evidence" value="ECO:0007669"/>
    <property type="project" value="UniProtKB-EC"/>
</dbReference>
<dbReference type="AlphaFoldDB" id="A0A1I4FRT9"/>
<dbReference type="EMBL" id="FOTI01000003">
    <property type="protein sequence ID" value="SFL19381.1"/>
    <property type="molecule type" value="Genomic_DNA"/>
</dbReference>
<sequence>MNFIKSIQAVDSHTMGEPTRIITGGVPKVPGKNMAEKKAYLAEHLDNIRTTVMFEPRGHNDMFGSIILPPTTEEADLGIVFMDGGGYLNMCGHGSIGAATVAVETGMVEVKEPYTEVILEAPAGLIKARVEVKNGKAKSVSIVNVNSFVYQENLEIEVPEIGPIKLDISFGGSFFAIVNAKDLGIQVNHANSDQLKKIGIQIRDIVNETIKVEHPEKKYINTVDLVEIYDDPSNPAADKKNAVIFGQGQLDRSPCGTGTSAKLATLYKKGLLKENEEFVYESITGTMFKGKIIALAKVGNFEAVVPEITANAYITGFNQFVIDPEDPLQYGFCL</sequence>
<comment type="catalytic activity">
    <reaction evidence="2">
        <text>L-proline = D-proline</text>
        <dbReference type="Rhea" id="RHEA:10680"/>
        <dbReference type="ChEBI" id="CHEBI:57726"/>
        <dbReference type="ChEBI" id="CHEBI:60039"/>
        <dbReference type="EC" id="5.1.1.4"/>
    </reaction>
</comment>
<organism evidence="5 6">
    <name type="scientific">Halanaerobium salsuginis</name>
    <dbReference type="NCBI Taxonomy" id="29563"/>
    <lineage>
        <taxon>Bacteria</taxon>
        <taxon>Bacillati</taxon>
        <taxon>Bacillota</taxon>
        <taxon>Clostridia</taxon>
        <taxon>Halanaerobiales</taxon>
        <taxon>Halanaerobiaceae</taxon>
        <taxon>Halanaerobium</taxon>
    </lineage>
</organism>
<evidence type="ECO:0000256" key="3">
    <source>
        <dbReference type="ARBA" id="ARBA00067038"/>
    </source>
</evidence>
<comment type="similarity">
    <text evidence="1">Belongs to the proline racemase family.</text>
</comment>
<gene>
    <name evidence="5" type="ORF">SAMN02983006_00454</name>
</gene>
<accession>A0A1I4FRT9</accession>
<evidence type="ECO:0000256" key="2">
    <source>
        <dbReference type="ARBA" id="ARBA00052373"/>
    </source>
</evidence>
<dbReference type="NCBIfam" id="NF010576">
    <property type="entry name" value="PRK13969.1"/>
    <property type="match status" value="1"/>
</dbReference>
<dbReference type="STRING" id="29563.SAMN02983006_00454"/>
<dbReference type="RefSeq" id="WP_089858969.1">
    <property type="nucleotide sequence ID" value="NZ_FOTI01000003.1"/>
</dbReference>
<dbReference type="SFLD" id="SFLDS00028">
    <property type="entry name" value="Proline_Racemase"/>
    <property type="match status" value="1"/>
</dbReference>
<dbReference type="Gene3D" id="3.10.310.10">
    <property type="entry name" value="Diaminopimelate Epimerase, Chain A, domain 1"/>
    <property type="match status" value="2"/>
</dbReference>
<evidence type="ECO:0000256" key="1">
    <source>
        <dbReference type="ARBA" id="ARBA00007529"/>
    </source>
</evidence>
<proteinExistence type="inferred from homology"/>
<dbReference type="SUPFAM" id="SSF54506">
    <property type="entry name" value="Diaminopimelate epimerase-like"/>
    <property type="match status" value="1"/>
</dbReference>
<dbReference type="EC" id="5.1.1.4" evidence="3"/>
<dbReference type="OrthoDB" id="181267at2"/>
<dbReference type="PIRSF" id="PIRSF029792">
    <property type="entry name" value="Pro_racemase"/>
    <property type="match status" value="1"/>
</dbReference>
<evidence type="ECO:0000313" key="6">
    <source>
        <dbReference type="Proteomes" id="UP000199006"/>
    </source>
</evidence>
<evidence type="ECO:0000256" key="4">
    <source>
        <dbReference type="ARBA" id="ARBA00069700"/>
    </source>
</evidence>
<dbReference type="PANTHER" id="PTHR33442">
    <property type="entry name" value="TRANS-3-HYDROXY-L-PROLINE DEHYDRATASE"/>
    <property type="match status" value="1"/>
</dbReference>
<dbReference type="PANTHER" id="PTHR33442:SF5">
    <property type="entry name" value="BIFUNCTIONAL TRANS-3-HYDROXY-L-PROLINE DEHYDRATASE_2-EPIMERASE"/>
    <property type="match status" value="1"/>
</dbReference>
<dbReference type="Pfam" id="PF05544">
    <property type="entry name" value="Pro_racemase"/>
    <property type="match status" value="1"/>
</dbReference>
<dbReference type="FunFam" id="3.10.310.10:FF:000005">
    <property type="entry name" value="Proline racemase"/>
    <property type="match status" value="1"/>
</dbReference>
<dbReference type="GO" id="GO:0047580">
    <property type="term" value="F:4-hydroxyproline epimerase activity"/>
    <property type="evidence" value="ECO:0007669"/>
    <property type="project" value="TreeGrafter"/>
</dbReference>
<keyword evidence="6" id="KW-1185">Reference proteome</keyword>
<dbReference type="Proteomes" id="UP000199006">
    <property type="component" value="Unassembled WGS sequence"/>
</dbReference>
<evidence type="ECO:0000313" key="5">
    <source>
        <dbReference type="EMBL" id="SFL19381.1"/>
    </source>
</evidence>
<protein>
    <recommendedName>
        <fullName evidence="4">Proline racemase</fullName>
        <ecNumber evidence="3">5.1.1.4</ecNumber>
    </recommendedName>
</protein>
<reference evidence="5 6" key="1">
    <citation type="submission" date="2016-10" db="EMBL/GenBank/DDBJ databases">
        <authorList>
            <person name="de Groot N.N."/>
        </authorList>
    </citation>
    <scope>NUCLEOTIDE SEQUENCE [LARGE SCALE GENOMIC DNA]</scope>
    <source>
        <strain evidence="5 6">ATCC 51327</strain>
    </source>
</reference>
<dbReference type="InterPro" id="IPR008794">
    <property type="entry name" value="Pro_racemase_fam"/>
</dbReference>
<name>A0A1I4FRT9_9FIRM</name>